<dbReference type="STRING" id="947166.A0A1D1V2C7"/>
<evidence type="ECO:0008006" key="11">
    <source>
        <dbReference type="Google" id="ProtNLM"/>
    </source>
</evidence>
<accession>A0A1D1V2C7</accession>
<dbReference type="InterPro" id="IPR013244">
    <property type="entry name" value="Sec39_domain"/>
</dbReference>
<dbReference type="GO" id="GO:0015031">
    <property type="term" value="P:protein transport"/>
    <property type="evidence" value="ECO:0007669"/>
    <property type="project" value="UniProtKB-KW"/>
</dbReference>
<protein>
    <recommendedName>
        <fullName evidence="11">Neuroblastoma-amplified sequence</fullName>
    </recommendedName>
</protein>
<keyword evidence="6" id="KW-0472">Membrane</keyword>
<feature type="transmembrane region" description="Helical" evidence="6">
    <location>
        <begin position="53"/>
        <end position="77"/>
    </location>
</feature>
<dbReference type="OrthoDB" id="19988at2759"/>
<organism evidence="9 10">
    <name type="scientific">Ramazzottius varieornatus</name>
    <name type="common">Water bear</name>
    <name type="synonym">Tardigrade</name>
    <dbReference type="NCBI Taxonomy" id="947166"/>
    <lineage>
        <taxon>Eukaryota</taxon>
        <taxon>Metazoa</taxon>
        <taxon>Ecdysozoa</taxon>
        <taxon>Tardigrada</taxon>
        <taxon>Eutardigrada</taxon>
        <taxon>Parachela</taxon>
        <taxon>Hypsibioidea</taxon>
        <taxon>Ramazzottiidae</taxon>
        <taxon>Ramazzottius</taxon>
    </lineage>
</organism>
<dbReference type="SUPFAM" id="SSF50978">
    <property type="entry name" value="WD40 repeat-like"/>
    <property type="match status" value="1"/>
</dbReference>
<evidence type="ECO:0000256" key="5">
    <source>
        <dbReference type="SAM" id="MobiDB-lite"/>
    </source>
</evidence>
<dbReference type="InterPro" id="IPR036322">
    <property type="entry name" value="WD40_repeat_dom_sf"/>
</dbReference>
<evidence type="ECO:0000313" key="10">
    <source>
        <dbReference type="Proteomes" id="UP000186922"/>
    </source>
</evidence>
<dbReference type="InterPro" id="IPR029145">
    <property type="entry name" value="NBAS_N"/>
</dbReference>
<evidence type="ECO:0000259" key="8">
    <source>
        <dbReference type="Pfam" id="PF15492"/>
    </source>
</evidence>
<dbReference type="Proteomes" id="UP000186922">
    <property type="component" value="Unassembled WGS sequence"/>
</dbReference>
<evidence type="ECO:0000256" key="2">
    <source>
        <dbReference type="ARBA" id="ARBA00022448"/>
    </source>
</evidence>
<comment type="caution">
    <text evidence="9">The sequence shown here is derived from an EMBL/GenBank/DDBJ whole genome shotgun (WGS) entry which is preliminary data.</text>
</comment>
<keyword evidence="6" id="KW-1133">Transmembrane helix</keyword>
<name>A0A1D1V2C7_RAMVA</name>
<dbReference type="GO" id="GO:0070939">
    <property type="term" value="C:Dsl1/NZR complex"/>
    <property type="evidence" value="ECO:0007669"/>
    <property type="project" value="TreeGrafter"/>
</dbReference>
<feature type="domain" description="Sec39" evidence="7">
    <location>
        <begin position="682"/>
        <end position="1031"/>
    </location>
</feature>
<evidence type="ECO:0000256" key="4">
    <source>
        <dbReference type="ARBA" id="ARBA00022927"/>
    </source>
</evidence>
<dbReference type="Pfam" id="PF15492">
    <property type="entry name" value="Nbas_N"/>
    <property type="match status" value="1"/>
</dbReference>
<keyword evidence="6" id="KW-0812">Transmembrane</keyword>
<dbReference type="GO" id="GO:0000149">
    <property type="term" value="F:SNARE binding"/>
    <property type="evidence" value="ECO:0007669"/>
    <property type="project" value="TreeGrafter"/>
</dbReference>
<dbReference type="GO" id="GO:0006890">
    <property type="term" value="P:retrograde vesicle-mediated transport, Golgi to endoplasmic reticulum"/>
    <property type="evidence" value="ECO:0007669"/>
    <property type="project" value="InterPro"/>
</dbReference>
<gene>
    <name evidence="9" type="primary">RvY_05951-1</name>
    <name evidence="9" type="synonym">RvY_05951.1</name>
    <name evidence="9" type="ORF">RvY_05951</name>
</gene>
<sequence>MTGHSNNLQNGVLYEVLVSAEWNVTKSATGEKVNTDKPQPAHVPAYIHWMERIFYPFLWLFAWLSWTVSEYIATFSIPDALIKLKRSEIPWKLAAVRADNGKGLPGGDILAAVLTNSTLELRSSSDDFETSSQSFAVKSDAFPSFRNAVWSKDGKFVAVSSSDGTLSVDDCTNAEPQTLTTKPSADIASGLLRQRLISTMFWSDRLGRVELIACCTSGLLTSFLKRPDGQHSEGWSVNCRSHLPKCYKGTLSAIHARRQDLVVIASAVISTVDEDIRSFWDAGLSLWRFMDEAPYLVLVSDATSDEALQVSQTYRKLAKACDGAWKMSLSPSETCLLTLFLSGSVAVWSFPSLRLRKFYNVETMPRYEGEVSSAPASSTLDSTFELDAHFPLDAQWWSDTVIVLCQAGGIISLLDVTERVLTNAAHGSFEQFSPGCTISQNLGDRFFILEENSTGADASLHNTSSINDEEDIVSAVRQTLRSISSEDIAEGSEFDKRRNASFKLHCFKAASPLEMFNRKLQHEEYGEALLIAQRFNLDADVVYQRRWMTNRITKDTIAEFLMKVKDVSWVLRECLERVPDSPDVVRQLLHLGLSLTDLGKIAQSNPECYKDGKRSNDYLPGSVDVTKLTSEQLALIGHRRQLLRFSRFLTTYEEMLGGGEKASRYFLAAEYGELRRMTPLHVAVYFAENCKARELHTFRYSNHDELWPHWLDILSHFPETFPPGEYQFLIPSVWNDSIVEVQSGSEEPRDWSEIEPFASTLDIESKSRLEADARLVEKMQYRMTPTVEGLTDWFSVRVREIESRTGNIVDAQELLQIASAKGVFGLDKLFDDLDTLASLVYYCGQIELTLEEMQGLSPGQILRLLEQPRKPEVFSTAVRQHIVPFLIRCEKRQVGSRQALMREFLLETAADPQLGLDKCLKVFQQSMPGMAEPAIDSVEGTVRLALECISVTSRVDQLEQMKAILDSLPSSSELQSALDKELATEVENVTELVRTIEFAEQYGSQLSIKSLQEIQEESHRSLDFVKHILTRAVQKPAGFSELDWKDIYTSYMKACQKVFPAHINPDQALELFVRALLMSAKPDYVQLSTKFLPLPVAAPAFSPRPTHAEVWKVSKRLSKETSAHLLLTAGREYFVGADDFRDAKIQLAKRCFDLATDLTPDAKKEAQLIDALAFLDGCGLTVAPLELLTSKDRFVFIKRALDTRGDLYKDQVRLKELAALLDIDDSIQKIVEAVAEKAFEKKDLAFARGLCQKFMAENRASAWELCVKLASAEGFEDADFRQRLLLFATVNCPPNQLNRVTSLKNQVQTLSPRMISTVSDEEVDREPIAKLAVDPCFLSAVEHGRHVTSLSFLSMIKEMKNLKVVANSLNGEDSEEDMSEVFIAAASKCLDVDTGLSLFLLGCLPDKSTAERLFDSLPQTPAVRRLATYFYALELALNKASVTEVAEVLNADEATIVDRATKEASSGDKKDASLAGLMRKHLSKNPAKQPPLTVRKSGRIAQKETAKGAPFSNLTVPPPIAASITPQAPQSSPKSEISSGPPPSAAKTATANLRTFLKGVDEAKFRSNPEYRKSFILRSAATKDIQTLQKLIQIAEENGIEGWEVLAAVIKYFYTVSGLSADEITILSSKIPDLVQTLRSRKGDFLRFSNQNIQPYMGNADMSVLESYLDFLHCIEKAT</sequence>
<dbReference type="EMBL" id="BDGG01000002">
    <property type="protein sequence ID" value="GAU94122.1"/>
    <property type="molecule type" value="Genomic_DNA"/>
</dbReference>
<reference evidence="9 10" key="1">
    <citation type="journal article" date="2016" name="Nat. Commun.">
        <title>Extremotolerant tardigrade genome and improved radiotolerance of human cultured cells by tardigrade-unique protein.</title>
        <authorList>
            <person name="Hashimoto T."/>
            <person name="Horikawa D.D."/>
            <person name="Saito Y."/>
            <person name="Kuwahara H."/>
            <person name="Kozuka-Hata H."/>
            <person name="Shin-I T."/>
            <person name="Minakuchi Y."/>
            <person name="Ohishi K."/>
            <person name="Motoyama A."/>
            <person name="Aizu T."/>
            <person name="Enomoto A."/>
            <person name="Kondo K."/>
            <person name="Tanaka S."/>
            <person name="Hara Y."/>
            <person name="Koshikawa S."/>
            <person name="Sagara H."/>
            <person name="Miura T."/>
            <person name="Yokobori S."/>
            <person name="Miyagawa K."/>
            <person name="Suzuki Y."/>
            <person name="Kubo T."/>
            <person name="Oyama M."/>
            <person name="Kohara Y."/>
            <person name="Fujiyama A."/>
            <person name="Arakawa K."/>
            <person name="Katayama T."/>
            <person name="Toyoda A."/>
            <person name="Kunieda T."/>
        </authorList>
    </citation>
    <scope>NUCLEOTIDE SEQUENCE [LARGE SCALE GENOMIC DNA]</scope>
    <source>
        <strain evidence="9 10">YOKOZUNA-1</strain>
    </source>
</reference>
<dbReference type="PANTHER" id="PTHR15922:SF2">
    <property type="entry name" value="NBAS SUBUNIT OF NRZ TETHERING COMPLEX"/>
    <property type="match status" value="1"/>
</dbReference>
<proteinExistence type="predicted"/>
<evidence type="ECO:0000256" key="6">
    <source>
        <dbReference type="SAM" id="Phobius"/>
    </source>
</evidence>
<evidence type="ECO:0000259" key="7">
    <source>
        <dbReference type="Pfam" id="PF08314"/>
    </source>
</evidence>
<feature type="compositionally biased region" description="Polar residues" evidence="5">
    <location>
        <begin position="1524"/>
        <end position="1538"/>
    </location>
</feature>
<dbReference type="PANTHER" id="PTHR15922">
    <property type="entry name" value="NEUROBLASTOMA-AMPLIFIED SEQUENCE"/>
    <property type="match status" value="1"/>
</dbReference>
<dbReference type="Pfam" id="PF08314">
    <property type="entry name" value="Sec39"/>
    <property type="match status" value="1"/>
</dbReference>
<keyword evidence="4" id="KW-0653">Protein transport</keyword>
<keyword evidence="2" id="KW-0813">Transport</keyword>
<comment type="subcellular location">
    <subcellularLocation>
        <location evidence="1">Endoplasmic reticulum</location>
    </subcellularLocation>
</comment>
<feature type="domain" description="Neuroblastoma-amplified sequence N-terminal" evidence="8">
    <location>
        <begin position="110"/>
        <end position="368"/>
    </location>
</feature>
<keyword evidence="3" id="KW-0256">Endoplasmic reticulum</keyword>
<feature type="region of interest" description="Disordered" evidence="5">
    <location>
        <begin position="1480"/>
        <end position="1547"/>
    </location>
</feature>
<keyword evidence="10" id="KW-1185">Reference proteome</keyword>
<evidence type="ECO:0000313" key="9">
    <source>
        <dbReference type="EMBL" id="GAU94122.1"/>
    </source>
</evidence>
<evidence type="ECO:0000256" key="3">
    <source>
        <dbReference type="ARBA" id="ARBA00022824"/>
    </source>
</evidence>
<evidence type="ECO:0000256" key="1">
    <source>
        <dbReference type="ARBA" id="ARBA00004240"/>
    </source>
</evidence>